<name>A0A317VAL9_ASPEC</name>
<dbReference type="Pfam" id="PF24539">
    <property type="entry name" value="DUF7600"/>
    <property type="match status" value="1"/>
</dbReference>
<sequence length="1078" mass="120337">MLHFCTICGVIISTAPEEIETAQHPVLEWYQTLRLVRRKGCLAPVTLSGIGYVSPGDEIVAPPCAEESFTHSSASLQTHVPFFDRGTGHWTFPFHAICWKILLERVPEATSDIFRTCTTLHGLLYCTVWDRFSFPRPGHDFGDAVQSQKPVGNPVRNMLDKGYTHLLADPSRQAALKDFPFLDSDCDPYPRVMRQRDKDNHHYGGDAFSNLPLEVIYMVLTYLRSAGLNNLRLASRSISSVTQPQSLPQNFWKSRFSPSFEMGYALPIESGSFLNWRDIYFKIKRAVGHSQCSDGLKNRHRIWKIVSLNADLIGQLITEVSFSHIMKSCDSSPDNRSTVRQKSTRFITTQETTNHRGLLESGCRKLYNSKLLLPITQGSIRSIETLITAFNSQTYISGFRFTLANDIGEKATRCLGYTSCHMRPLANLDPCESIAGFGVAISAGGIVGVRLIVRRGYSTYKTKWVGETGCDEPDIAFGELIADGPVDELAISAHFDSFKLVALGINDEASPDAAPPARPQPIWTPYCPRDTSILLPQPQFPGYQSFNRILNIDFGGTYGQRLGHLTRIVAHMLTAQSPIVGLSFYYDRLDPMHFGRQGMTEVSFLIDGPSGERIRSVTVDRASTSQGVVALKMLTSFGNEITFMANYFAGPYVADSSMFYSPDEALDTIQYIQETLETPLGHIIVGFTSVLEAVSGSFQTFGLQYEKTNASEAPDSGHRGKPRKGVTSADLADFRGSSLIGEKSKGCHAYTSASLEGVKRIRISQGCHSRPRRTGEISGLWLEYSDSHSPCILGQWISEIDSFTLEEDEVITEIRIWFSKGRISFAERYPLGRVIRIAISTRTQSQTYPLGKLPAPNERTELVFRGNDVEYMSRFIWAFNDCWDFPRVILSPISPRHRVSLWDPMKTLEVRPWMAPRRALWKLNNGAGRLISVDYFLYFQSSDIIGGLRFTYESGYCIDIGSVGDTTISSGMNVESDDRIDRVVLFYGAGGLVNISLSFNNSKSGQLNTRALRSTSMVYQSHDVIDLSKRRYELFSDACGWLEGEGDVPSGEVIGLWGFDSVQCGLYIGLILLEEETD</sequence>
<evidence type="ECO:0000313" key="3">
    <source>
        <dbReference type="Proteomes" id="UP000246171"/>
    </source>
</evidence>
<dbReference type="PROSITE" id="PS50181">
    <property type="entry name" value="FBOX"/>
    <property type="match status" value="1"/>
</dbReference>
<dbReference type="InterPro" id="IPR056021">
    <property type="entry name" value="DUF7600"/>
</dbReference>
<keyword evidence="3" id="KW-1185">Reference proteome</keyword>
<dbReference type="EMBL" id="MSFU01000015">
    <property type="protein sequence ID" value="PWY71256.1"/>
    <property type="molecule type" value="Genomic_DNA"/>
</dbReference>
<proteinExistence type="predicted"/>
<dbReference type="InterPro" id="IPR001810">
    <property type="entry name" value="F-box_dom"/>
</dbReference>
<dbReference type="RefSeq" id="XP_025387247.1">
    <property type="nucleotide sequence ID" value="XM_025534784.1"/>
</dbReference>
<accession>A0A317VAL9</accession>
<feature type="domain" description="F-box" evidence="1">
    <location>
        <begin position="205"/>
        <end position="255"/>
    </location>
</feature>
<reference evidence="2" key="1">
    <citation type="submission" date="2016-12" db="EMBL/GenBank/DDBJ databases">
        <title>The genomes of Aspergillus section Nigri reveals drivers in fungal speciation.</title>
        <authorList>
            <consortium name="DOE Joint Genome Institute"/>
            <person name="Vesth T.C."/>
            <person name="Nybo J."/>
            <person name="Theobald S."/>
            <person name="Brandl J."/>
            <person name="Frisvad J.C."/>
            <person name="Nielsen K.F."/>
            <person name="Lyhne E.K."/>
            <person name="Kogle M.E."/>
            <person name="Kuo A."/>
            <person name="Riley R."/>
            <person name="Clum A."/>
            <person name="Nolan M."/>
            <person name="Lipzen A."/>
            <person name="Salamov A."/>
            <person name="Henrissat B."/>
            <person name="Wiebenga A."/>
            <person name="De vries R.P."/>
            <person name="Grigoriev I.V."/>
            <person name="Mortensen U.H."/>
            <person name="Andersen M.R."/>
            <person name="Baker S.E."/>
        </authorList>
    </citation>
    <scope>NUCLEOTIDE SEQUENCE</scope>
    <source>
        <strain evidence="2">CBS 122712</strain>
    </source>
</reference>
<gene>
    <name evidence="2" type="ORF">BO83DRAFT_417870</name>
</gene>
<evidence type="ECO:0000313" key="2">
    <source>
        <dbReference type="EMBL" id="PWY71256.1"/>
    </source>
</evidence>
<dbReference type="InterPro" id="IPR036047">
    <property type="entry name" value="F-box-like_dom_sf"/>
</dbReference>
<dbReference type="VEuPathDB" id="FungiDB:BO83DRAFT_417870"/>
<dbReference type="Proteomes" id="UP000246171">
    <property type="component" value="Unassembled WGS sequence"/>
</dbReference>
<organism evidence="2 3">
    <name type="scientific">Aspergillus eucalypticola (strain CBS 122712 / IBT 29274)</name>
    <dbReference type="NCBI Taxonomy" id="1448314"/>
    <lineage>
        <taxon>Eukaryota</taxon>
        <taxon>Fungi</taxon>
        <taxon>Dikarya</taxon>
        <taxon>Ascomycota</taxon>
        <taxon>Pezizomycotina</taxon>
        <taxon>Eurotiomycetes</taxon>
        <taxon>Eurotiomycetidae</taxon>
        <taxon>Eurotiales</taxon>
        <taxon>Aspergillaceae</taxon>
        <taxon>Aspergillus</taxon>
        <taxon>Aspergillus subgen. Circumdati</taxon>
    </lineage>
</organism>
<dbReference type="GeneID" id="37056746"/>
<dbReference type="SUPFAM" id="SSF81383">
    <property type="entry name" value="F-box domain"/>
    <property type="match status" value="1"/>
</dbReference>
<comment type="caution">
    <text evidence="2">The sequence shown here is derived from an EMBL/GenBank/DDBJ whole genome shotgun (WGS) entry which is preliminary data.</text>
</comment>
<protein>
    <recommendedName>
        <fullName evidence="1">F-box domain-containing protein</fullName>
    </recommendedName>
</protein>
<dbReference type="AlphaFoldDB" id="A0A317VAL9"/>
<dbReference type="OrthoDB" id="4452694at2759"/>
<evidence type="ECO:0000259" key="1">
    <source>
        <dbReference type="PROSITE" id="PS50181"/>
    </source>
</evidence>